<name>A0A5K1JW54_9APHY</name>
<sequence>MAKLVPTARRRYVETVRLTNGHSKGITCVKFNPDGTLLATGGLDGRVCLWDSETGKLQDIYTCDTAIGSLTWIPATPPTLIIGNQNGNIVSLVLNEEDLLLKGFWAHKFPIEHLAFQDNLLASGAHSEVKVWKRNAVMALENEYELGAVIQNPPTNSSNEDKEVIVTSLHWVPSEKHGTTLLVTYMYHGVQLLEKTKWKRVRAFPFAKIAAASASQDGKHLAVSNLNKGFDVFSLESGESALLGGSTVGKLGIWDLVKGKLSSPTIPNRAKVLAIAAHCEVRPKPAPFRFRIATATFSRQHPSICIIWEAREEKQPGQSQVNASLDSHTTTSFSLKLPFAIIASMGLLIALLCARPELLGQIANFATRELR</sequence>
<dbReference type="PANTHER" id="PTHR22847:SF637">
    <property type="entry name" value="WD REPEAT DOMAIN 5B"/>
    <property type="match status" value="1"/>
</dbReference>
<evidence type="ECO:0000256" key="2">
    <source>
        <dbReference type="ARBA" id="ARBA00022737"/>
    </source>
</evidence>
<dbReference type="InterPro" id="IPR019775">
    <property type="entry name" value="WD40_repeat_CS"/>
</dbReference>
<dbReference type="EMBL" id="LR725696">
    <property type="protein sequence ID" value="VWO96513.1"/>
    <property type="molecule type" value="Genomic_DNA"/>
</dbReference>
<gene>
    <name evidence="4" type="primary">P83774</name>
</gene>
<dbReference type="GO" id="GO:0042393">
    <property type="term" value="F:histone binding"/>
    <property type="evidence" value="ECO:0007669"/>
    <property type="project" value="TreeGrafter"/>
</dbReference>
<dbReference type="InterPro" id="IPR001680">
    <property type="entry name" value="WD40_rpt"/>
</dbReference>
<accession>A0A5K1JW54</accession>
<dbReference type="InterPro" id="IPR036322">
    <property type="entry name" value="WD40_repeat_dom_sf"/>
</dbReference>
<dbReference type="AlphaFoldDB" id="A0A5K1JW54"/>
<dbReference type="PROSITE" id="PS50082">
    <property type="entry name" value="WD_REPEATS_2"/>
    <property type="match status" value="1"/>
</dbReference>
<organism evidence="4">
    <name type="scientific">Ganoderma boninense</name>
    <dbReference type="NCBI Taxonomy" id="34458"/>
    <lineage>
        <taxon>Eukaryota</taxon>
        <taxon>Fungi</taxon>
        <taxon>Dikarya</taxon>
        <taxon>Basidiomycota</taxon>
        <taxon>Agaricomycotina</taxon>
        <taxon>Agaricomycetes</taxon>
        <taxon>Polyporales</taxon>
        <taxon>Polyporaceae</taxon>
        <taxon>Ganoderma</taxon>
    </lineage>
</organism>
<evidence type="ECO:0000313" key="4">
    <source>
        <dbReference type="EMBL" id="VWO96513.1"/>
    </source>
</evidence>
<dbReference type="PROSITE" id="PS50294">
    <property type="entry name" value="WD_REPEATS_REGION"/>
    <property type="match status" value="1"/>
</dbReference>
<dbReference type="SUPFAM" id="SSF50978">
    <property type="entry name" value="WD40 repeat-like"/>
    <property type="match status" value="1"/>
</dbReference>
<dbReference type="PANTHER" id="PTHR22847">
    <property type="entry name" value="WD40 REPEAT PROTEIN"/>
    <property type="match status" value="1"/>
</dbReference>
<dbReference type="PROSITE" id="PS00678">
    <property type="entry name" value="WD_REPEATS_1"/>
    <property type="match status" value="1"/>
</dbReference>
<feature type="repeat" description="WD" evidence="3">
    <location>
        <begin position="19"/>
        <end position="60"/>
    </location>
</feature>
<protein>
    <submittedName>
        <fullName evidence="4">Guanine nucleotide-binding protein subunit beta-like protein (Cytoplasmic antigenic protein 1)</fullName>
    </submittedName>
</protein>
<dbReference type="GO" id="GO:0048188">
    <property type="term" value="C:Set1C/COMPASS complex"/>
    <property type="evidence" value="ECO:0007669"/>
    <property type="project" value="TreeGrafter"/>
</dbReference>
<dbReference type="SMART" id="SM00320">
    <property type="entry name" value="WD40"/>
    <property type="match status" value="2"/>
</dbReference>
<proteinExistence type="predicted"/>
<evidence type="ECO:0000256" key="3">
    <source>
        <dbReference type="PROSITE-ProRule" id="PRU00221"/>
    </source>
</evidence>
<evidence type="ECO:0000256" key="1">
    <source>
        <dbReference type="ARBA" id="ARBA00022574"/>
    </source>
</evidence>
<dbReference type="InterPro" id="IPR015943">
    <property type="entry name" value="WD40/YVTN_repeat-like_dom_sf"/>
</dbReference>
<keyword evidence="2" id="KW-0677">Repeat</keyword>
<reference evidence="4" key="1">
    <citation type="submission" date="2019-10" db="EMBL/GenBank/DDBJ databases">
        <authorList>
            <person name="Nor Muhammad N."/>
        </authorList>
    </citation>
    <scope>NUCLEOTIDE SEQUENCE</scope>
</reference>
<dbReference type="Pfam" id="PF00400">
    <property type="entry name" value="WD40"/>
    <property type="match status" value="1"/>
</dbReference>
<keyword evidence="1 3" id="KW-0853">WD repeat</keyword>
<dbReference type="Gene3D" id="2.130.10.10">
    <property type="entry name" value="YVTN repeat-like/Quinoprotein amine dehydrogenase"/>
    <property type="match status" value="1"/>
</dbReference>